<evidence type="ECO:0000256" key="1">
    <source>
        <dbReference type="ARBA" id="ARBA00023172"/>
    </source>
</evidence>
<dbReference type="OrthoDB" id="111144at2"/>
<keyword evidence="4" id="KW-1185">Reference proteome</keyword>
<name>A0A433XZ49_9BACL</name>
<protein>
    <recommendedName>
        <fullName evidence="2">Tyr recombinase domain-containing protein</fullName>
    </recommendedName>
</protein>
<dbReference type="GO" id="GO:0015074">
    <property type="term" value="P:DNA integration"/>
    <property type="evidence" value="ECO:0007669"/>
    <property type="project" value="InterPro"/>
</dbReference>
<dbReference type="Proteomes" id="UP000279446">
    <property type="component" value="Unassembled WGS sequence"/>
</dbReference>
<proteinExistence type="predicted"/>
<organism evidence="3 4">
    <name type="scientific">Paenibacillus anaericanus</name>
    <dbReference type="NCBI Taxonomy" id="170367"/>
    <lineage>
        <taxon>Bacteria</taxon>
        <taxon>Bacillati</taxon>
        <taxon>Bacillota</taxon>
        <taxon>Bacilli</taxon>
        <taxon>Bacillales</taxon>
        <taxon>Paenibacillaceae</taxon>
        <taxon>Paenibacillus</taxon>
    </lineage>
</organism>
<dbReference type="PROSITE" id="PS51898">
    <property type="entry name" value="TYR_RECOMBINASE"/>
    <property type="match status" value="1"/>
</dbReference>
<dbReference type="PANTHER" id="PTHR30349:SF64">
    <property type="entry name" value="PROPHAGE INTEGRASE INTD-RELATED"/>
    <property type="match status" value="1"/>
</dbReference>
<dbReference type="GO" id="GO:0003677">
    <property type="term" value="F:DNA binding"/>
    <property type="evidence" value="ECO:0007669"/>
    <property type="project" value="InterPro"/>
</dbReference>
<evidence type="ECO:0000259" key="2">
    <source>
        <dbReference type="PROSITE" id="PS51898"/>
    </source>
</evidence>
<gene>
    <name evidence="3" type="ORF">EJP82_25120</name>
</gene>
<accession>A0A433XZ49</accession>
<keyword evidence="1" id="KW-0233">DNA recombination</keyword>
<dbReference type="InterPro" id="IPR013762">
    <property type="entry name" value="Integrase-like_cat_sf"/>
</dbReference>
<dbReference type="AlphaFoldDB" id="A0A433XZ49"/>
<evidence type="ECO:0000313" key="4">
    <source>
        <dbReference type="Proteomes" id="UP000279446"/>
    </source>
</evidence>
<feature type="domain" description="Tyr recombinase" evidence="2">
    <location>
        <begin position="126"/>
        <end position="305"/>
    </location>
</feature>
<dbReference type="InterPro" id="IPR011010">
    <property type="entry name" value="DNA_brk_join_enz"/>
</dbReference>
<dbReference type="Pfam" id="PF00589">
    <property type="entry name" value="Phage_integrase"/>
    <property type="match status" value="1"/>
</dbReference>
<dbReference type="Gene3D" id="1.10.443.10">
    <property type="entry name" value="Intergrase catalytic core"/>
    <property type="match status" value="1"/>
</dbReference>
<evidence type="ECO:0000313" key="3">
    <source>
        <dbReference type="EMBL" id="RUT40368.1"/>
    </source>
</evidence>
<dbReference type="InterPro" id="IPR002104">
    <property type="entry name" value="Integrase_catalytic"/>
</dbReference>
<dbReference type="PANTHER" id="PTHR30349">
    <property type="entry name" value="PHAGE INTEGRASE-RELATED"/>
    <property type="match status" value="1"/>
</dbReference>
<reference evidence="3 4" key="1">
    <citation type="submission" date="2018-12" db="EMBL/GenBank/DDBJ databases">
        <authorList>
            <person name="Sun L."/>
            <person name="Chen Z."/>
        </authorList>
    </citation>
    <scope>NUCLEOTIDE SEQUENCE [LARGE SCALE GENOMIC DNA]</scope>
    <source>
        <strain evidence="3 4">DSM 15890</strain>
    </source>
</reference>
<dbReference type="EMBL" id="RZNY01000037">
    <property type="protein sequence ID" value="RUT40368.1"/>
    <property type="molecule type" value="Genomic_DNA"/>
</dbReference>
<sequence length="321" mass="37788">MNFMELIKVYLNTSTLAHQTLKNYHKRLEEFCIFLSQQLQCKVDDVDLDKIYKIYNSKDEIVSHRPIDAKLIDFYLVQMVPHGYNKLLVTSNALKSFFRFFSKNYNYFDIVSKQQFNINDFKKVKKPIRILSRHEVLRFLQSLIKYSKNLERDTLLFTLLLSTGCRISEISNLRLKNIFIEDELILLEKTKSKKQRVVALRDGYGDILKAYYAENNLNNDDFLFNINGNAITRSYVTSLLDEYLLKANLPHVGIHSLRHSFATFIYEAGSESTTIQQLLGHESLLTTLIYIHPYYTRNHNIKIKENDDVYKIIAPILKKYI</sequence>
<dbReference type="GO" id="GO:0006310">
    <property type="term" value="P:DNA recombination"/>
    <property type="evidence" value="ECO:0007669"/>
    <property type="project" value="UniProtKB-KW"/>
</dbReference>
<dbReference type="RefSeq" id="WP_127194806.1">
    <property type="nucleotide sequence ID" value="NZ_RZNY01000037.1"/>
</dbReference>
<dbReference type="InterPro" id="IPR050090">
    <property type="entry name" value="Tyrosine_recombinase_XerCD"/>
</dbReference>
<comment type="caution">
    <text evidence="3">The sequence shown here is derived from an EMBL/GenBank/DDBJ whole genome shotgun (WGS) entry which is preliminary data.</text>
</comment>
<dbReference type="SUPFAM" id="SSF56349">
    <property type="entry name" value="DNA breaking-rejoining enzymes"/>
    <property type="match status" value="1"/>
</dbReference>